<dbReference type="PIRSF" id="PIRSF038170">
    <property type="entry name" value="tRNA_m1A_mtfrase"/>
    <property type="match status" value="1"/>
</dbReference>
<dbReference type="GO" id="GO:0030488">
    <property type="term" value="P:tRNA methylation"/>
    <property type="evidence" value="ECO:0007669"/>
    <property type="project" value="InterPro"/>
</dbReference>
<sequence length="423" mass="48596">MSLEKSDNPVDSQTFDEVDLNNKDFEQIEDADTLHIMNNQYVFIVLPSGNIKVLKLQKDTTVSLGKFGTFHTNDIIGKPFGHSYEIYDRDKIKVIKNVAFHEVDLDESDANNQQTIDDPSKQKLSYQDIEQLKKDGLEGQDIIKKVIESHSSFDKKTEYSKAKYIKRKESKFSRVFTPVRPTLYSVWEYFFAKNPSKIRDMRIDTLSQMLTLSNVRANAKLLVVDDTQGLLITGVMERLGGYGVVLGIHDGENHNYDIVRYMNFSKKVNESLMVLSWQQIFKEECQAPFNYQDESQLSGKELKFYLRKKANYEKIQEARKILWQGGFDGLLVASQYQPESILETLVPYLARSRPIIIYHINREVLVNTCVHMRISGKFLNPQITESWLRGYQVLPGRTHPSMSTSGGGGYLLQTIYTRGLLGV</sequence>
<dbReference type="Gene3D" id="3.10.330.20">
    <property type="match status" value="1"/>
</dbReference>
<name>A0A9N9NF71_9GLOM</name>
<evidence type="ECO:0000256" key="4">
    <source>
        <dbReference type="ARBA" id="ARBA00022694"/>
    </source>
</evidence>
<organism evidence="7 8">
    <name type="scientific">Cetraspora pellucida</name>
    <dbReference type="NCBI Taxonomy" id="1433469"/>
    <lineage>
        <taxon>Eukaryota</taxon>
        <taxon>Fungi</taxon>
        <taxon>Fungi incertae sedis</taxon>
        <taxon>Mucoromycota</taxon>
        <taxon>Glomeromycotina</taxon>
        <taxon>Glomeromycetes</taxon>
        <taxon>Diversisporales</taxon>
        <taxon>Gigasporaceae</taxon>
        <taxon>Cetraspora</taxon>
    </lineage>
</organism>
<protein>
    <recommendedName>
        <fullName evidence="3">tRNA (adenine(58)-N(1))-methyltransferase non-catalytic subunit TRM6</fullName>
    </recommendedName>
    <alternativeName>
        <fullName evidence="6">tRNA(m1A58)-methyltransferase subunit TRM6</fullName>
    </alternativeName>
</protein>
<evidence type="ECO:0000256" key="3">
    <source>
        <dbReference type="ARBA" id="ARBA00021704"/>
    </source>
</evidence>
<keyword evidence="5" id="KW-0539">Nucleus</keyword>
<proteinExistence type="inferred from homology"/>
<dbReference type="InterPro" id="IPR017423">
    <property type="entry name" value="TRM6"/>
</dbReference>
<dbReference type="GO" id="GO:0005634">
    <property type="term" value="C:nucleus"/>
    <property type="evidence" value="ECO:0007669"/>
    <property type="project" value="UniProtKB-SubCell"/>
</dbReference>
<dbReference type="Pfam" id="PF04189">
    <property type="entry name" value="Gcd10p"/>
    <property type="match status" value="1"/>
</dbReference>
<evidence type="ECO:0000256" key="1">
    <source>
        <dbReference type="ARBA" id="ARBA00004123"/>
    </source>
</evidence>
<gene>
    <name evidence="7" type="ORF">CPELLU_LOCUS13259</name>
</gene>
<evidence type="ECO:0000256" key="5">
    <source>
        <dbReference type="ARBA" id="ARBA00023242"/>
    </source>
</evidence>
<dbReference type="OrthoDB" id="10254665at2759"/>
<comment type="subcellular location">
    <subcellularLocation>
        <location evidence="1">Nucleus</location>
    </subcellularLocation>
</comment>
<dbReference type="Proteomes" id="UP000789759">
    <property type="component" value="Unassembled WGS sequence"/>
</dbReference>
<comment type="caution">
    <text evidence="7">The sequence shown here is derived from an EMBL/GenBank/DDBJ whole genome shotgun (WGS) entry which is preliminary data.</text>
</comment>
<reference evidence="7" key="1">
    <citation type="submission" date="2021-06" db="EMBL/GenBank/DDBJ databases">
        <authorList>
            <person name="Kallberg Y."/>
            <person name="Tangrot J."/>
            <person name="Rosling A."/>
        </authorList>
    </citation>
    <scope>NUCLEOTIDE SEQUENCE</scope>
    <source>
        <strain evidence="7">FL966</strain>
    </source>
</reference>
<evidence type="ECO:0000256" key="6">
    <source>
        <dbReference type="ARBA" id="ARBA00032319"/>
    </source>
</evidence>
<dbReference type="PANTHER" id="PTHR12945:SF0">
    <property type="entry name" value="TRNA (ADENINE(58)-N(1))-METHYLTRANSFERASE NON-CATALYTIC SUBUNIT TRM6"/>
    <property type="match status" value="1"/>
</dbReference>
<evidence type="ECO:0000313" key="8">
    <source>
        <dbReference type="Proteomes" id="UP000789759"/>
    </source>
</evidence>
<dbReference type="PANTHER" id="PTHR12945">
    <property type="entry name" value="TRANSLATION INITIATION FACTOR EIF3-RELATED"/>
    <property type="match status" value="1"/>
</dbReference>
<keyword evidence="8" id="KW-1185">Reference proteome</keyword>
<evidence type="ECO:0000313" key="7">
    <source>
        <dbReference type="EMBL" id="CAG8727344.1"/>
    </source>
</evidence>
<dbReference type="AlphaFoldDB" id="A0A9N9NF71"/>
<dbReference type="GO" id="GO:0031515">
    <property type="term" value="C:tRNA (m1A) methyltransferase complex"/>
    <property type="evidence" value="ECO:0007669"/>
    <property type="project" value="InterPro"/>
</dbReference>
<accession>A0A9N9NF71</accession>
<keyword evidence="4" id="KW-0819">tRNA processing</keyword>
<evidence type="ECO:0000256" key="2">
    <source>
        <dbReference type="ARBA" id="ARBA00008320"/>
    </source>
</evidence>
<dbReference type="EMBL" id="CAJVQA010013857">
    <property type="protein sequence ID" value="CAG8727344.1"/>
    <property type="molecule type" value="Genomic_DNA"/>
</dbReference>
<comment type="similarity">
    <text evidence="2">Belongs to the TRM6/GCD10 family.</text>
</comment>